<dbReference type="GO" id="GO:0007605">
    <property type="term" value="P:sensory perception of sound"/>
    <property type="evidence" value="ECO:0007669"/>
    <property type="project" value="TreeGrafter"/>
</dbReference>
<evidence type="ECO:0000259" key="5">
    <source>
        <dbReference type="PROSITE" id="PS50106"/>
    </source>
</evidence>
<dbReference type="GO" id="GO:0001917">
    <property type="term" value="C:photoreceptor inner segment"/>
    <property type="evidence" value="ECO:0007669"/>
    <property type="project" value="TreeGrafter"/>
</dbReference>
<dbReference type="Proteomes" id="UP001497482">
    <property type="component" value="Chromosome 9"/>
</dbReference>
<dbReference type="InterPro" id="IPR051844">
    <property type="entry name" value="USH2_Complex_Protein"/>
</dbReference>
<proteinExistence type="predicted"/>
<evidence type="ECO:0000256" key="4">
    <source>
        <dbReference type="SAM" id="MobiDB-lite"/>
    </source>
</evidence>
<feature type="compositionally biased region" description="Polar residues" evidence="4">
    <location>
        <begin position="554"/>
        <end position="574"/>
    </location>
</feature>
<dbReference type="AlphaFoldDB" id="A0AAV2MPI8"/>
<dbReference type="CDD" id="cd06742">
    <property type="entry name" value="PDZ3_FL-whirlin-like"/>
    <property type="match status" value="1"/>
</dbReference>
<dbReference type="FunFam" id="2.30.42.10:FF:000079">
    <property type="entry name" value="Whirlin a"/>
    <property type="match status" value="1"/>
</dbReference>
<feature type="domain" description="PDZ" evidence="5">
    <location>
        <begin position="43"/>
        <end position="111"/>
    </location>
</feature>
<keyword evidence="3" id="KW-0966">Cell projection</keyword>
<dbReference type="SUPFAM" id="SSF50156">
    <property type="entry name" value="PDZ domain-like"/>
    <property type="match status" value="2"/>
</dbReference>
<name>A0AAV2MPI8_KNICA</name>
<dbReference type="GO" id="GO:0005929">
    <property type="term" value="C:cilium"/>
    <property type="evidence" value="ECO:0007669"/>
    <property type="project" value="TreeGrafter"/>
</dbReference>
<dbReference type="SMART" id="SM00228">
    <property type="entry name" value="PDZ"/>
    <property type="match status" value="2"/>
</dbReference>
<dbReference type="GO" id="GO:0002142">
    <property type="term" value="C:stereocilia ankle link complex"/>
    <property type="evidence" value="ECO:0007669"/>
    <property type="project" value="TreeGrafter"/>
</dbReference>
<dbReference type="PROSITE" id="PS50106">
    <property type="entry name" value="PDZ"/>
    <property type="match status" value="2"/>
</dbReference>
<feature type="compositionally biased region" description="Low complexity" evidence="4">
    <location>
        <begin position="421"/>
        <end position="434"/>
    </location>
</feature>
<dbReference type="PANTHER" id="PTHR23116:SF37">
    <property type="entry name" value="WHIRLIN"/>
    <property type="match status" value="1"/>
</dbReference>
<dbReference type="InterPro" id="IPR036034">
    <property type="entry name" value="PDZ_sf"/>
</dbReference>
<evidence type="ECO:0000313" key="7">
    <source>
        <dbReference type="Proteomes" id="UP001497482"/>
    </source>
</evidence>
<feature type="region of interest" description="Disordered" evidence="4">
    <location>
        <begin position="145"/>
        <end position="222"/>
    </location>
</feature>
<organism evidence="6 7">
    <name type="scientific">Knipowitschia caucasica</name>
    <name type="common">Caucasian dwarf goby</name>
    <name type="synonym">Pomatoschistus caucasicus</name>
    <dbReference type="NCBI Taxonomy" id="637954"/>
    <lineage>
        <taxon>Eukaryota</taxon>
        <taxon>Metazoa</taxon>
        <taxon>Chordata</taxon>
        <taxon>Craniata</taxon>
        <taxon>Vertebrata</taxon>
        <taxon>Euteleostomi</taxon>
        <taxon>Actinopterygii</taxon>
        <taxon>Neopterygii</taxon>
        <taxon>Teleostei</taxon>
        <taxon>Neoteleostei</taxon>
        <taxon>Acanthomorphata</taxon>
        <taxon>Gobiaria</taxon>
        <taxon>Gobiiformes</taxon>
        <taxon>Gobioidei</taxon>
        <taxon>Gobiidae</taxon>
        <taxon>Gobiinae</taxon>
        <taxon>Knipowitschia</taxon>
    </lineage>
</organism>
<evidence type="ECO:0000256" key="2">
    <source>
        <dbReference type="ARBA" id="ARBA00022737"/>
    </source>
</evidence>
<dbReference type="GO" id="GO:0032426">
    <property type="term" value="C:stereocilium tip"/>
    <property type="evidence" value="ECO:0007669"/>
    <property type="project" value="TreeGrafter"/>
</dbReference>
<dbReference type="FunFam" id="2.30.42.10:FF:000087">
    <property type="entry name" value="Whirlin a"/>
    <property type="match status" value="1"/>
</dbReference>
<dbReference type="EMBL" id="OZ035831">
    <property type="protein sequence ID" value="CAL1615249.1"/>
    <property type="molecule type" value="Genomic_DNA"/>
</dbReference>
<feature type="compositionally biased region" description="Polar residues" evidence="4">
    <location>
        <begin position="161"/>
        <end position="206"/>
    </location>
</feature>
<reference evidence="6 7" key="1">
    <citation type="submission" date="2024-04" db="EMBL/GenBank/DDBJ databases">
        <authorList>
            <person name="Waldvogel A.-M."/>
            <person name="Schoenle A."/>
        </authorList>
    </citation>
    <scope>NUCLEOTIDE SEQUENCE [LARGE SCALE GENOMIC DNA]</scope>
</reference>
<dbReference type="PANTHER" id="PTHR23116">
    <property type="entry name" value="PDZ DOMAIN CONTAINING WHIRLIN AND HARMONIN-RELATED"/>
    <property type="match status" value="1"/>
</dbReference>
<feature type="region of interest" description="Disordered" evidence="4">
    <location>
        <begin position="554"/>
        <end position="616"/>
    </location>
</feature>
<dbReference type="InterPro" id="IPR001478">
    <property type="entry name" value="PDZ"/>
</dbReference>
<feature type="domain" description="PDZ" evidence="5">
    <location>
        <begin position="628"/>
        <end position="699"/>
    </location>
</feature>
<dbReference type="GO" id="GO:0005886">
    <property type="term" value="C:plasma membrane"/>
    <property type="evidence" value="ECO:0007669"/>
    <property type="project" value="TreeGrafter"/>
</dbReference>
<gene>
    <name evidence="6" type="ORF">KC01_LOCUS41237</name>
</gene>
<evidence type="ECO:0000256" key="3">
    <source>
        <dbReference type="ARBA" id="ARBA00023273"/>
    </source>
</evidence>
<accession>A0AAV2MPI8</accession>
<keyword evidence="7" id="KW-1185">Reference proteome</keyword>
<sequence length="717" mass="75823">MGRIPGGYITNHVYSWVDPRGRSVSPPPDEQGHKQAHTANERTVNLNLEDGRSLGLMIRGGAEYGLGIYITGVDPGSAADAGALKVGDQILEVNGQSFVTISHDEAVHILKTGLQLLVRVRDVGKLPHARTIVDQTKWADHSLSLNSSAPVSESPAGATESPPSSAQSHAGSPNPAVTSSLHTGQNSTDTAHCPASTKQPSSTRPTSARAAPTLGKSGGCRAVGPPGLQVSLEQQAYMLLTQTERETMTYYLQQYQQGHISVEPMVLALFELFNTHAKLSLLSEVRALLSAQDLELFDGLVLHRQREVPQAFHGGLGVMRPPGHAGHTAAAQGAGPVLGWMQRHQEENLNALHNMVLEDMQVRQSPPLFRPPSRCGREKTSSARLVQIGPNRLLQDCLHKSMRPSSPRGCPEPHASSHACPGPHTSPHTGPGHHASLSALCPQPETLPHHCHPHLGRPPSGNRCSLFVHSNSAPAKAEAYSRSSSYEKSCVSSRSGCSSKGVSPLASPHPSPCASPCPALVTTTPSHCSPDAPCSPALAHRVITNGNRLTADCRTQQRGGTLSQLSDSGQTLSEDSGVDIAEAGALSKDGSPRPCKSQHGTEGPGTHTPPAAVTRPLMSPVPVASAMLVRVMRNSNTLGIAIEGGANTRQPLPRIVTIQKGGSAHACGRLRVGHVLLEVNGVALRGREHKEAARIIAEAFSAKDRDHVDFLVLEPGL</sequence>
<feature type="region of interest" description="Disordered" evidence="4">
    <location>
        <begin position="19"/>
        <end position="41"/>
    </location>
</feature>
<dbReference type="Pfam" id="PF00595">
    <property type="entry name" value="PDZ"/>
    <property type="match status" value="2"/>
</dbReference>
<feature type="region of interest" description="Disordered" evidence="4">
    <location>
        <begin position="400"/>
        <end position="439"/>
    </location>
</feature>
<evidence type="ECO:0000256" key="1">
    <source>
        <dbReference type="ARBA" id="ARBA00004316"/>
    </source>
</evidence>
<comment type="subcellular location">
    <subcellularLocation>
        <location evidence="1">Cell projection</location>
    </subcellularLocation>
</comment>
<dbReference type="Gene3D" id="1.20.1160.20">
    <property type="match status" value="1"/>
</dbReference>
<keyword evidence="2" id="KW-0677">Repeat</keyword>
<evidence type="ECO:0000313" key="6">
    <source>
        <dbReference type="EMBL" id="CAL1615249.1"/>
    </source>
</evidence>
<protein>
    <recommendedName>
        <fullName evidence="5">PDZ domain-containing protein</fullName>
    </recommendedName>
</protein>
<dbReference type="CDD" id="cd06741">
    <property type="entry name" value="PDZ2_FL-whirlin"/>
    <property type="match status" value="1"/>
</dbReference>
<dbReference type="GO" id="GO:0060088">
    <property type="term" value="P:auditory receptor cell stereocilium organization"/>
    <property type="evidence" value="ECO:0007669"/>
    <property type="project" value="TreeGrafter"/>
</dbReference>
<dbReference type="Gene3D" id="2.30.42.10">
    <property type="match status" value="2"/>
</dbReference>